<protein>
    <submittedName>
        <fullName evidence="5">EAL domain-containing protein</fullName>
    </submittedName>
</protein>
<dbReference type="InterPro" id="IPR000014">
    <property type="entry name" value="PAS"/>
</dbReference>
<gene>
    <name evidence="5" type="ORF">H0185_18915</name>
</gene>
<feature type="domain" description="PAS" evidence="1">
    <location>
        <begin position="274"/>
        <end position="344"/>
    </location>
</feature>
<feature type="domain" description="PAC" evidence="2">
    <location>
        <begin position="97"/>
        <end position="149"/>
    </location>
</feature>
<proteinExistence type="predicted"/>
<dbReference type="CDD" id="cd01949">
    <property type="entry name" value="GGDEF"/>
    <property type="match status" value="1"/>
</dbReference>
<dbReference type="SMART" id="SM00267">
    <property type="entry name" value="GGDEF"/>
    <property type="match status" value="1"/>
</dbReference>
<dbReference type="InterPro" id="IPR052155">
    <property type="entry name" value="Biofilm_reg_signaling"/>
</dbReference>
<dbReference type="CDD" id="cd01948">
    <property type="entry name" value="EAL"/>
    <property type="match status" value="1"/>
</dbReference>
<dbReference type="EMBL" id="JACWFH010000029">
    <property type="protein sequence ID" value="MBY0098841.1"/>
    <property type="molecule type" value="Genomic_DNA"/>
</dbReference>
<dbReference type="InterPro" id="IPR035919">
    <property type="entry name" value="EAL_sf"/>
</dbReference>
<feature type="domain" description="EAL" evidence="3">
    <location>
        <begin position="571"/>
        <end position="825"/>
    </location>
</feature>
<evidence type="ECO:0000259" key="2">
    <source>
        <dbReference type="PROSITE" id="PS50113"/>
    </source>
</evidence>
<evidence type="ECO:0000259" key="1">
    <source>
        <dbReference type="PROSITE" id="PS50112"/>
    </source>
</evidence>
<dbReference type="SMART" id="SM00086">
    <property type="entry name" value="PAC"/>
    <property type="match status" value="3"/>
</dbReference>
<sequence length="831" mass="95085">MENEKMNELSGKNDNNKTLLSLNKQIADLKLALDESSIIAITDHTGKIIEVNRKFCEISKYSEEEAIGQNHRIINSGYHPKEFFRQMWKTIASGKVWRGEIQNKAKDGSLYWVHTTIVPFLNESGRPYRYFSLRVDITEQKQMEAALQQALKDDFKQTVKNLENGIFKMIKDEQGKLIYTMSEGKLMQELEIATEVLQEKTPSETFPASIASSKNAHYEKAFQGYRVNYEVELAGKLLYCDVSPIKQGNQVVEIVGSVHDITELRATQRQLQENKILYDSLLRLSNDSVFSFDTYGNLISMNPATEMLLGYSLSELQQESLKLLIVPEYRELTLQWVSKALQGELQNFDTVLYQKTGAKVHVNLTLLPITVENQTTRIYFIGKDITEQKKIQELNAYLAQHDELTKLLNRRGFELALQKDLTVAKEKQQILALMYIDFDRFKYINDTLGHYVGDQLLEAIAKRLKECVDKGMSIARMGGDEFMILCPAVETEKNAVEAAKKTLHSLKAPFFINGIELYVTASIGISMYPKHGDNVVDLMKYADLALYRAKDRGRNNYQVYDSTMHTTSYQSFFLEQDLRKALIHKEFMVYFQPRVDSSTGEIIGAEALIRWNHPELGLVPPSDFISVAEETGMIIPIGQWVKKTVCEQLVKWRKSGIPLVPISINISAQRFLQRDFSSHFRKLLEEYGLDGSLFEIEITENSLMRNEEYVKETIAELKELGAKIYIDDFGTGYSSFAYLKTFKLDGIKIDQSFIRNISHESDNESITAAMIQMAQLLHMDVVAEGVETEVELTILRELQCQHVQGFYFSKPVPTEEFVRMLKNGICQPANT</sequence>
<dbReference type="PANTHER" id="PTHR44757">
    <property type="entry name" value="DIGUANYLATE CYCLASE DGCP"/>
    <property type="match status" value="1"/>
</dbReference>
<dbReference type="PROSITE" id="PS50883">
    <property type="entry name" value="EAL"/>
    <property type="match status" value="1"/>
</dbReference>
<dbReference type="RefSeq" id="WP_221875060.1">
    <property type="nucleotide sequence ID" value="NZ_JACWFH010000029.1"/>
</dbReference>
<keyword evidence="6" id="KW-1185">Reference proteome</keyword>
<dbReference type="Pfam" id="PF13426">
    <property type="entry name" value="PAS_9"/>
    <property type="match status" value="1"/>
</dbReference>
<dbReference type="NCBIfam" id="TIGR00254">
    <property type="entry name" value="GGDEF"/>
    <property type="match status" value="1"/>
</dbReference>
<feature type="domain" description="GGDEF" evidence="4">
    <location>
        <begin position="429"/>
        <end position="562"/>
    </location>
</feature>
<dbReference type="InterPro" id="IPR013656">
    <property type="entry name" value="PAS_4"/>
</dbReference>
<evidence type="ECO:0000259" key="4">
    <source>
        <dbReference type="PROSITE" id="PS50887"/>
    </source>
</evidence>
<dbReference type="NCBIfam" id="TIGR00229">
    <property type="entry name" value="sensory_box"/>
    <property type="match status" value="2"/>
</dbReference>
<evidence type="ECO:0000313" key="5">
    <source>
        <dbReference type="EMBL" id="MBY0098841.1"/>
    </source>
</evidence>
<evidence type="ECO:0000313" key="6">
    <source>
        <dbReference type="Proteomes" id="UP000769780"/>
    </source>
</evidence>
<dbReference type="PROSITE" id="PS50887">
    <property type="entry name" value="GGDEF"/>
    <property type="match status" value="1"/>
</dbReference>
<dbReference type="CDD" id="cd00130">
    <property type="entry name" value="PAS"/>
    <property type="match status" value="2"/>
</dbReference>
<dbReference type="PROSITE" id="PS50113">
    <property type="entry name" value="PAC"/>
    <property type="match status" value="1"/>
</dbReference>
<organism evidence="5 6">
    <name type="scientific">Mesobacillus maritimus</name>
    <dbReference type="NCBI Taxonomy" id="1643336"/>
    <lineage>
        <taxon>Bacteria</taxon>
        <taxon>Bacillati</taxon>
        <taxon>Bacillota</taxon>
        <taxon>Bacilli</taxon>
        <taxon>Bacillales</taxon>
        <taxon>Bacillaceae</taxon>
        <taxon>Mesobacillus</taxon>
    </lineage>
</organism>
<dbReference type="SUPFAM" id="SSF55073">
    <property type="entry name" value="Nucleotide cyclase"/>
    <property type="match status" value="1"/>
</dbReference>
<dbReference type="Pfam" id="PF08448">
    <property type="entry name" value="PAS_4"/>
    <property type="match status" value="1"/>
</dbReference>
<dbReference type="InterPro" id="IPR001610">
    <property type="entry name" value="PAC"/>
</dbReference>
<dbReference type="InterPro" id="IPR000700">
    <property type="entry name" value="PAS-assoc_C"/>
</dbReference>
<dbReference type="Proteomes" id="UP000769780">
    <property type="component" value="Unassembled WGS sequence"/>
</dbReference>
<dbReference type="Pfam" id="PF00990">
    <property type="entry name" value="GGDEF"/>
    <property type="match status" value="1"/>
</dbReference>
<dbReference type="PROSITE" id="PS50112">
    <property type="entry name" value="PAS"/>
    <property type="match status" value="2"/>
</dbReference>
<dbReference type="InterPro" id="IPR029787">
    <property type="entry name" value="Nucleotide_cyclase"/>
</dbReference>
<dbReference type="InterPro" id="IPR035965">
    <property type="entry name" value="PAS-like_dom_sf"/>
</dbReference>
<dbReference type="SUPFAM" id="SSF55785">
    <property type="entry name" value="PYP-like sensor domain (PAS domain)"/>
    <property type="match status" value="2"/>
</dbReference>
<reference evidence="5 6" key="1">
    <citation type="submission" date="2020-07" db="EMBL/GenBank/DDBJ databases">
        <title>Fungal Genomes of the International Space Station.</title>
        <authorList>
            <person name="Seuylemezian A."/>
            <person name="Singh N.K."/>
            <person name="Wood J."/>
            <person name="Venkateswaran K."/>
        </authorList>
    </citation>
    <scope>NUCLEOTIDE SEQUENCE [LARGE SCALE GENOMIC DNA]</scope>
    <source>
        <strain evidence="5 6">PL-B2</strain>
    </source>
</reference>
<dbReference type="SMART" id="SM00091">
    <property type="entry name" value="PAS"/>
    <property type="match status" value="2"/>
</dbReference>
<dbReference type="PANTHER" id="PTHR44757:SF2">
    <property type="entry name" value="BIOFILM ARCHITECTURE MAINTENANCE PROTEIN MBAA"/>
    <property type="match status" value="1"/>
</dbReference>
<accession>A0ABS7K9A8</accession>
<dbReference type="InterPro" id="IPR001633">
    <property type="entry name" value="EAL_dom"/>
</dbReference>
<feature type="domain" description="PAS" evidence="1">
    <location>
        <begin position="25"/>
        <end position="82"/>
    </location>
</feature>
<dbReference type="Gene3D" id="3.30.70.270">
    <property type="match status" value="1"/>
</dbReference>
<dbReference type="SMART" id="SM00052">
    <property type="entry name" value="EAL"/>
    <property type="match status" value="1"/>
</dbReference>
<name>A0ABS7K9A8_9BACI</name>
<dbReference type="InterPro" id="IPR043128">
    <property type="entry name" value="Rev_trsase/Diguanyl_cyclase"/>
</dbReference>
<evidence type="ECO:0000259" key="3">
    <source>
        <dbReference type="PROSITE" id="PS50883"/>
    </source>
</evidence>
<comment type="caution">
    <text evidence="5">The sequence shown here is derived from an EMBL/GenBank/DDBJ whole genome shotgun (WGS) entry which is preliminary data.</text>
</comment>
<dbReference type="SUPFAM" id="SSF141868">
    <property type="entry name" value="EAL domain-like"/>
    <property type="match status" value="1"/>
</dbReference>
<dbReference type="Gene3D" id="3.20.20.450">
    <property type="entry name" value="EAL domain"/>
    <property type="match status" value="1"/>
</dbReference>
<dbReference type="InterPro" id="IPR000160">
    <property type="entry name" value="GGDEF_dom"/>
</dbReference>
<dbReference type="Gene3D" id="3.30.450.20">
    <property type="entry name" value="PAS domain"/>
    <property type="match status" value="3"/>
</dbReference>
<dbReference type="Pfam" id="PF00563">
    <property type="entry name" value="EAL"/>
    <property type="match status" value="1"/>
</dbReference>